<dbReference type="EMBL" id="CP089983">
    <property type="protein sequence ID" value="WXB01750.1"/>
    <property type="molecule type" value="Genomic_DNA"/>
</dbReference>
<protein>
    <submittedName>
        <fullName evidence="1">Uncharacterized protein</fullName>
    </submittedName>
</protein>
<organism evidence="1 2">
    <name type="scientific">Pendulispora rubella</name>
    <dbReference type="NCBI Taxonomy" id="2741070"/>
    <lineage>
        <taxon>Bacteria</taxon>
        <taxon>Pseudomonadati</taxon>
        <taxon>Myxococcota</taxon>
        <taxon>Myxococcia</taxon>
        <taxon>Myxococcales</taxon>
        <taxon>Sorangiineae</taxon>
        <taxon>Pendulisporaceae</taxon>
        <taxon>Pendulispora</taxon>
    </lineage>
</organism>
<dbReference type="RefSeq" id="WP_394831369.1">
    <property type="nucleotide sequence ID" value="NZ_CP089929.1"/>
</dbReference>
<sequence>MSDLPSHAFLLTSLKQELLILQSHFREGTAQEQGTAAINASAARAKAVASMVVEFVSRDPDDKAAATEVKLRIADVATGGGQGIDRMNEAFQALLERFPHARLL</sequence>
<evidence type="ECO:0000313" key="1">
    <source>
        <dbReference type="EMBL" id="WXB01750.1"/>
    </source>
</evidence>
<proteinExistence type="predicted"/>
<evidence type="ECO:0000313" key="2">
    <source>
        <dbReference type="Proteomes" id="UP001374803"/>
    </source>
</evidence>
<gene>
    <name evidence="1" type="ORF">LVJ94_33145</name>
</gene>
<reference evidence="1" key="1">
    <citation type="submission" date="2021-12" db="EMBL/GenBank/DDBJ databases">
        <title>Discovery of the Pendulisporaceae a myxobacterial family with distinct sporulation behavior and unique specialized metabolism.</title>
        <authorList>
            <person name="Garcia R."/>
            <person name="Popoff A."/>
            <person name="Bader C.D."/>
            <person name="Loehr J."/>
            <person name="Walesch S."/>
            <person name="Walt C."/>
            <person name="Boldt J."/>
            <person name="Bunk B."/>
            <person name="Haeckl F.J.F.P.J."/>
            <person name="Gunesch A.P."/>
            <person name="Birkelbach J."/>
            <person name="Nuebel U."/>
            <person name="Pietschmann T."/>
            <person name="Bach T."/>
            <person name="Mueller R."/>
        </authorList>
    </citation>
    <scope>NUCLEOTIDE SEQUENCE</scope>
    <source>
        <strain evidence="1">MSr11367</strain>
    </source>
</reference>
<accession>A0ABZ2KUK0</accession>
<dbReference type="Proteomes" id="UP001374803">
    <property type="component" value="Chromosome"/>
</dbReference>
<keyword evidence="2" id="KW-1185">Reference proteome</keyword>
<name>A0ABZ2KUK0_9BACT</name>